<dbReference type="PANTHER" id="PTHR45138">
    <property type="entry name" value="REGULATORY COMPONENTS OF SENSORY TRANSDUCTION SYSTEM"/>
    <property type="match status" value="1"/>
</dbReference>
<feature type="transmembrane region" description="Helical" evidence="1">
    <location>
        <begin position="54"/>
        <end position="73"/>
    </location>
</feature>
<dbReference type="Pfam" id="PF00990">
    <property type="entry name" value="GGDEF"/>
    <property type="match status" value="1"/>
</dbReference>
<keyword evidence="1" id="KW-1133">Transmembrane helix</keyword>
<feature type="transmembrane region" description="Helical" evidence="1">
    <location>
        <begin position="146"/>
        <end position="164"/>
    </location>
</feature>
<dbReference type="PANTHER" id="PTHR45138:SF9">
    <property type="entry name" value="DIGUANYLATE CYCLASE DGCM-RELATED"/>
    <property type="match status" value="1"/>
</dbReference>
<keyword evidence="1" id="KW-0812">Transmembrane</keyword>
<feature type="domain" description="GGDEF" evidence="2">
    <location>
        <begin position="467"/>
        <end position="599"/>
    </location>
</feature>
<dbReference type="NCBIfam" id="TIGR00254">
    <property type="entry name" value="GGDEF"/>
    <property type="match status" value="1"/>
</dbReference>
<name>A0ABU5RVX8_9CYAN</name>
<dbReference type="SUPFAM" id="SSF55073">
    <property type="entry name" value="Nucleotide cyclase"/>
    <property type="match status" value="1"/>
</dbReference>
<reference evidence="3 4" key="1">
    <citation type="submission" date="2023-12" db="EMBL/GenBank/DDBJ databases">
        <title>Baltic Sea Cyanobacteria.</title>
        <authorList>
            <person name="Delbaje E."/>
            <person name="Fewer D.P."/>
            <person name="Shishido T.K."/>
        </authorList>
    </citation>
    <scope>NUCLEOTIDE SEQUENCE [LARGE SCALE GENOMIC DNA]</scope>
    <source>
        <strain evidence="3 4">UHCC 0139</strain>
    </source>
</reference>
<feature type="transmembrane region" description="Helical" evidence="1">
    <location>
        <begin position="113"/>
        <end position="134"/>
    </location>
</feature>
<dbReference type="RefSeq" id="WP_323305915.1">
    <property type="nucleotide sequence ID" value="NZ_JAYGHX010000007.1"/>
</dbReference>
<keyword evidence="3" id="KW-0548">Nucleotidyltransferase</keyword>
<protein>
    <submittedName>
        <fullName evidence="3">GGDEF domain-containing protein</fullName>
        <ecNumber evidence="3">2.7.7.65</ecNumber>
    </submittedName>
</protein>
<sequence length="599" mass="65186">MSQSRPTMTVRQGLLLALLAGLAVLGNVSALPLFFGIQVLLGSIVPTLVLLWRRGWWSVAIAVLASLYTWKLWGHPWAIVIFSAEALWQAVFVNRLNGPPENDIKGRIILAEITFWLLMGAPMVFFFYGVVLQIDPANVAVTAAKQAVNGLANTVVAFLLFVLLQVWRNRKGQGLLPLRGIVFSVVLASFTLPSLALTFLSGNLLQGAAQESVLDNLRTVAETAARMDPRQLGEPTRGLPASPGATAFLLIGREGERISSNPGLFLRLENNFQPAPQELIQPDGLQILVPRGQRPALKVWIQGYWSTTLTSGRHRVQVVQPARPVVLKLQAQSTSLLTTSLWLMLLGVLLSEVTATLVEGQMQLLRASVPEVADDGPGLAGDVAPDGGSGDSSVIAEVQGLVGRLQEHLRREARLSQDLAAMSERFRQSSEQLRRLSSTDLLTGARNRSELERSLRLISQRASDYTVPLSCLAFAVQGLRPINTVLGRQKGDEVLQRLIANVKRLLHANDELFRIGGSEFLLLLWDQPLESARTTAEQIRRIVTETVLPAGNGPSNGLAMNAGVSLLDSSDSRGQAMLSRVELALNQSRELGANQVVVR</sequence>
<dbReference type="SMART" id="SM00267">
    <property type="entry name" value="GGDEF"/>
    <property type="match status" value="1"/>
</dbReference>
<dbReference type="InterPro" id="IPR043128">
    <property type="entry name" value="Rev_trsase/Diguanyl_cyclase"/>
</dbReference>
<dbReference type="EC" id="2.7.7.65" evidence="3"/>
<keyword evidence="1" id="KW-0472">Membrane</keyword>
<proteinExistence type="predicted"/>
<dbReference type="CDD" id="cd01949">
    <property type="entry name" value="GGDEF"/>
    <property type="match status" value="1"/>
</dbReference>
<dbReference type="EMBL" id="JAYGHX010000007">
    <property type="protein sequence ID" value="MEA5391935.1"/>
    <property type="molecule type" value="Genomic_DNA"/>
</dbReference>
<comment type="caution">
    <text evidence="3">The sequence shown here is derived from an EMBL/GenBank/DDBJ whole genome shotgun (WGS) entry which is preliminary data.</text>
</comment>
<evidence type="ECO:0000256" key="1">
    <source>
        <dbReference type="SAM" id="Phobius"/>
    </source>
</evidence>
<accession>A0ABU5RVX8</accession>
<dbReference type="PROSITE" id="PS50887">
    <property type="entry name" value="GGDEF"/>
    <property type="match status" value="1"/>
</dbReference>
<organism evidence="3 4">
    <name type="scientific">Cyanobium gracile UHCC 0139</name>
    <dbReference type="NCBI Taxonomy" id="3110308"/>
    <lineage>
        <taxon>Bacteria</taxon>
        <taxon>Bacillati</taxon>
        <taxon>Cyanobacteriota</taxon>
        <taxon>Cyanophyceae</taxon>
        <taxon>Synechococcales</taxon>
        <taxon>Prochlorococcaceae</taxon>
        <taxon>Cyanobium</taxon>
    </lineage>
</organism>
<gene>
    <name evidence="3" type="ORF">VB738_11780</name>
</gene>
<dbReference type="InterPro" id="IPR000160">
    <property type="entry name" value="GGDEF_dom"/>
</dbReference>
<evidence type="ECO:0000259" key="2">
    <source>
        <dbReference type="PROSITE" id="PS50887"/>
    </source>
</evidence>
<feature type="transmembrane region" description="Helical" evidence="1">
    <location>
        <begin position="176"/>
        <end position="200"/>
    </location>
</feature>
<dbReference type="Proteomes" id="UP001304461">
    <property type="component" value="Unassembled WGS sequence"/>
</dbReference>
<keyword evidence="3" id="KW-0808">Transferase</keyword>
<keyword evidence="4" id="KW-1185">Reference proteome</keyword>
<dbReference type="InterPro" id="IPR050469">
    <property type="entry name" value="Diguanylate_Cyclase"/>
</dbReference>
<evidence type="ECO:0000313" key="3">
    <source>
        <dbReference type="EMBL" id="MEA5391935.1"/>
    </source>
</evidence>
<dbReference type="Gene3D" id="3.30.70.270">
    <property type="match status" value="1"/>
</dbReference>
<dbReference type="GO" id="GO:0052621">
    <property type="term" value="F:diguanylate cyclase activity"/>
    <property type="evidence" value="ECO:0007669"/>
    <property type="project" value="UniProtKB-EC"/>
</dbReference>
<dbReference type="InterPro" id="IPR029787">
    <property type="entry name" value="Nucleotide_cyclase"/>
</dbReference>
<evidence type="ECO:0000313" key="4">
    <source>
        <dbReference type="Proteomes" id="UP001304461"/>
    </source>
</evidence>